<comment type="similarity">
    <text evidence="2 15">Belongs to the ribonucleoside diphosphate reductase class-2 family.</text>
</comment>
<dbReference type="PRINTS" id="PR01183">
    <property type="entry name" value="RIBORDTASEM1"/>
</dbReference>
<dbReference type="GO" id="GO:0031419">
    <property type="term" value="F:cobalamin binding"/>
    <property type="evidence" value="ECO:0007669"/>
    <property type="project" value="UniProtKB-KW"/>
</dbReference>
<comment type="function">
    <text evidence="13 15">Catalyzes the reduction of ribonucleotides to deoxyribonucleotides. May function to provide a pool of deoxyribonucleotide precursors for DNA repair during oxygen limitation and/or for immediate growth after restoration of oxygen.</text>
</comment>
<reference evidence="18 19" key="1">
    <citation type="journal article" date="2016" name="Nat. Commun.">
        <title>Thousands of microbial genomes shed light on interconnected biogeochemical processes in an aquifer system.</title>
        <authorList>
            <person name="Anantharaman K."/>
            <person name="Brown C.T."/>
            <person name="Hug L.A."/>
            <person name="Sharon I."/>
            <person name="Castelle C.J."/>
            <person name="Probst A.J."/>
            <person name="Thomas B.C."/>
            <person name="Singh A."/>
            <person name="Wilkins M.J."/>
            <person name="Karaoz U."/>
            <person name="Brodie E.L."/>
            <person name="Williams K.H."/>
            <person name="Hubbard S.S."/>
            <person name="Banfield J.F."/>
        </authorList>
    </citation>
    <scope>NUCLEOTIDE SEQUENCE [LARGE SCALE GENOMIC DNA]</scope>
</reference>
<keyword evidence="11" id="KW-1015">Disulfide bond</keyword>
<proteinExistence type="inferred from homology"/>
<dbReference type="GO" id="GO:0004519">
    <property type="term" value="F:endonuclease activity"/>
    <property type="evidence" value="ECO:0007669"/>
    <property type="project" value="InterPro"/>
</dbReference>
<comment type="catalytic activity">
    <reaction evidence="14 15">
        <text>a 2'-deoxyribonucleoside 5'-diphosphate + [thioredoxin]-disulfide + H2O = a ribonucleoside 5'-diphosphate + [thioredoxin]-dithiol</text>
        <dbReference type="Rhea" id="RHEA:23252"/>
        <dbReference type="Rhea" id="RHEA-COMP:10698"/>
        <dbReference type="Rhea" id="RHEA-COMP:10700"/>
        <dbReference type="ChEBI" id="CHEBI:15377"/>
        <dbReference type="ChEBI" id="CHEBI:29950"/>
        <dbReference type="ChEBI" id="CHEBI:50058"/>
        <dbReference type="ChEBI" id="CHEBI:57930"/>
        <dbReference type="ChEBI" id="CHEBI:73316"/>
        <dbReference type="EC" id="1.17.4.1"/>
    </reaction>
</comment>
<dbReference type="NCBIfam" id="TIGR01445">
    <property type="entry name" value="intein_Nterm"/>
    <property type="match status" value="1"/>
</dbReference>
<feature type="region of interest" description="Disordered" evidence="16">
    <location>
        <begin position="1"/>
        <end position="27"/>
    </location>
</feature>
<keyword evidence="5 15" id="KW-0846">Cobalamin</keyword>
<dbReference type="InterPro" id="IPR030934">
    <property type="entry name" value="Intein_C"/>
</dbReference>
<evidence type="ECO:0000256" key="3">
    <source>
        <dbReference type="ARBA" id="ARBA00012274"/>
    </source>
</evidence>
<keyword evidence="7 15" id="KW-0547">Nucleotide-binding</keyword>
<evidence type="ECO:0000256" key="15">
    <source>
        <dbReference type="RuleBase" id="RU364064"/>
    </source>
</evidence>
<evidence type="ECO:0000256" key="12">
    <source>
        <dbReference type="ARBA" id="ARBA00023285"/>
    </source>
</evidence>
<accession>A0A1F8FG85</accession>
<dbReference type="GO" id="GO:0050897">
    <property type="term" value="F:cobalt ion binding"/>
    <property type="evidence" value="ECO:0007669"/>
    <property type="project" value="InterPro"/>
</dbReference>
<dbReference type="Gene3D" id="3.10.28.10">
    <property type="entry name" value="Homing endonucleases"/>
    <property type="match status" value="1"/>
</dbReference>
<keyword evidence="12 15" id="KW-0170">Cobalt</keyword>
<dbReference type="EMBL" id="MGJT01000023">
    <property type="protein sequence ID" value="OGN12154.1"/>
    <property type="molecule type" value="Genomic_DNA"/>
</dbReference>
<dbReference type="GO" id="GO:0004748">
    <property type="term" value="F:ribonucleoside-diphosphate reductase activity, thioredoxin disulfide as acceptor"/>
    <property type="evidence" value="ECO:0007669"/>
    <property type="project" value="UniProtKB-EC"/>
</dbReference>
<gene>
    <name evidence="18" type="ORF">A3C71_00595</name>
</gene>
<dbReference type="NCBIfam" id="TIGR02504">
    <property type="entry name" value="NrdJ_Z"/>
    <property type="match status" value="1"/>
</dbReference>
<dbReference type="InterPro" id="IPR013678">
    <property type="entry name" value="RNR_2_N"/>
</dbReference>
<dbReference type="PRINTS" id="PR00379">
    <property type="entry name" value="INTEIN"/>
</dbReference>
<dbReference type="GO" id="GO:0071897">
    <property type="term" value="P:DNA biosynthetic process"/>
    <property type="evidence" value="ECO:0007669"/>
    <property type="project" value="UniProtKB-KW"/>
</dbReference>
<dbReference type="SUPFAM" id="SSF55608">
    <property type="entry name" value="Homing endonucleases"/>
    <property type="match status" value="1"/>
</dbReference>
<keyword evidence="6 15" id="KW-0237">DNA synthesis</keyword>
<dbReference type="InterPro" id="IPR013344">
    <property type="entry name" value="RNR_NrdJ/NrdZ"/>
</dbReference>
<protein>
    <recommendedName>
        <fullName evidence="4 15">Vitamin B12-dependent ribonucleotide reductase</fullName>
        <ecNumber evidence="3 15">1.17.4.1</ecNumber>
    </recommendedName>
</protein>
<dbReference type="Proteomes" id="UP000178197">
    <property type="component" value="Unassembled WGS sequence"/>
</dbReference>
<dbReference type="CDD" id="cd00081">
    <property type="entry name" value="Hint"/>
    <property type="match status" value="1"/>
</dbReference>
<dbReference type="Pfam" id="PF08471">
    <property type="entry name" value="Ribonuc_red_2_N"/>
    <property type="match status" value="1"/>
</dbReference>
<dbReference type="Pfam" id="PF14528">
    <property type="entry name" value="LAGLIDADG_3"/>
    <property type="match status" value="1"/>
</dbReference>
<comment type="caution">
    <text evidence="18">The sequence shown here is derived from an EMBL/GenBank/DDBJ whole genome shotgun (WGS) entry which is preliminary data.</text>
</comment>
<dbReference type="GO" id="GO:0000166">
    <property type="term" value="F:nucleotide binding"/>
    <property type="evidence" value="ECO:0007669"/>
    <property type="project" value="UniProtKB-KW"/>
</dbReference>
<comment type="cofactor">
    <cofactor evidence="1 15">
        <name>adenosylcob(III)alamin</name>
        <dbReference type="ChEBI" id="CHEBI:18408"/>
    </cofactor>
</comment>
<dbReference type="InterPro" id="IPR004860">
    <property type="entry name" value="LAGLIDADG_dom"/>
</dbReference>
<dbReference type="InterPro" id="IPR050862">
    <property type="entry name" value="RdRp_reductase_class-2"/>
</dbReference>
<evidence type="ECO:0000256" key="14">
    <source>
        <dbReference type="ARBA" id="ARBA00047754"/>
    </source>
</evidence>
<evidence type="ECO:0000256" key="16">
    <source>
        <dbReference type="SAM" id="MobiDB-lite"/>
    </source>
</evidence>
<evidence type="ECO:0000256" key="4">
    <source>
        <dbReference type="ARBA" id="ARBA00014409"/>
    </source>
</evidence>
<evidence type="ECO:0000313" key="18">
    <source>
        <dbReference type="EMBL" id="OGN12154.1"/>
    </source>
</evidence>
<dbReference type="SMART" id="SM00306">
    <property type="entry name" value="HintN"/>
    <property type="match status" value="1"/>
</dbReference>
<dbReference type="GO" id="GO:0016539">
    <property type="term" value="P:intein-mediated protein splicing"/>
    <property type="evidence" value="ECO:0007669"/>
    <property type="project" value="InterPro"/>
</dbReference>
<name>A0A1F8FG85_9BACT</name>
<dbReference type="Pfam" id="PF02867">
    <property type="entry name" value="Ribonuc_red_lgC"/>
    <property type="match status" value="1"/>
</dbReference>
<dbReference type="PROSITE" id="PS50818">
    <property type="entry name" value="INTEIN_C_TER"/>
    <property type="match status" value="1"/>
</dbReference>
<dbReference type="Pfam" id="PF12637">
    <property type="entry name" value="TSCPD"/>
    <property type="match status" value="1"/>
</dbReference>
<dbReference type="InterPro" id="IPR003586">
    <property type="entry name" value="Hint_dom_C"/>
</dbReference>
<feature type="compositionally biased region" description="Polar residues" evidence="16">
    <location>
        <begin position="14"/>
        <end position="27"/>
    </location>
</feature>
<organism evidence="18 19">
    <name type="scientific">Candidatus Yanofskybacteria bacterium RIFCSPHIGHO2_02_FULL_43_15c</name>
    <dbReference type="NCBI Taxonomy" id="1802679"/>
    <lineage>
        <taxon>Bacteria</taxon>
        <taxon>Candidatus Yanofskyibacteriota</taxon>
    </lineage>
</organism>
<keyword evidence="9" id="KW-0651">Protein splicing</keyword>
<evidence type="ECO:0000256" key="11">
    <source>
        <dbReference type="ARBA" id="ARBA00023157"/>
    </source>
</evidence>
<keyword evidence="10 15" id="KW-0560">Oxidoreductase</keyword>
<evidence type="ECO:0000256" key="9">
    <source>
        <dbReference type="ARBA" id="ARBA00023000"/>
    </source>
</evidence>
<evidence type="ECO:0000259" key="17">
    <source>
        <dbReference type="PROSITE" id="PS50819"/>
    </source>
</evidence>
<feature type="domain" description="DOD-type homing endonuclease" evidence="17">
    <location>
        <begin position="324"/>
        <end position="471"/>
    </location>
</feature>
<dbReference type="SUPFAM" id="SSF51294">
    <property type="entry name" value="Hedgehog/intein (Hint) domain"/>
    <property type="match status" value="1"/>
</dbReference>
<dbReference type="SMART" id="SM00305">
    <property type="entry name" value="HintC"/>
    <property type="match status" value="1"/>
</dbReference>
<feature type="compositionally biased region" description="Basic and acidic residues" evidence="16">
    <location>
        <begin position="1"/>
        <end position="11"/>
    </location>
</feature>
<dbReference type="InterPro" id="IPR003587">
    <property type="entry name" value="Hint_dom_N"/>
</dbReference>
<sequence length="1332" mass="148666">MDHLEQVKTEESSTEAAGNQPSLLDNTEDNSYLQKTHHGRGLVWDSHFVQGDSYQAIRWEKRTAKISKSDGTVVFEQRNVEVPDFWSQTATDIVSSKYFRKPFGSPDKENSARQMIERVGGTIAKWGWQDGYFATEQDYLNFQNDLKWILINQYGAFNSPVWFNVGVYEKPQCSACQPYRSLISTPKGFIKIGEIVENKLIGLPVYDSNGVTKVVAVKNNGKKKVFKVILKNGSYVEATGDHLVKAVKERRTKPDWVRVDELRAGMRLHLHPHRQVFKNIDTNKSFAYQSGGLAAATPNGGIFSTYQPFYESANHQLEVSEAALAGWLQGDGFVGQYSNGTNNSLTIEFLAINEDEKKWILSHLDEVFPSVHRKIRLTYTKNGTPITRIRLYGKVLENFVGKYELLNRRTNIKVPDVLWKSSSEVVIAYLKSVFQCEGYVSIRGNSCRLGLATISERWMQEIQILLFGTGIYSQLRRKKEKREDREDLFELDIAVGSEPRRFFERVGFIGSEKQNKLLASFELNGLKNIHDLREEEIVSIKELGFETVYDIQTESGEYLSNQVSVHNCFILAVEDNMQSILEWYRDEGWIFKFGSGSGINLSTLRSSKEPLSRGGRSSGPVSFMKGADGVAVAIRSGGETRRAAKMVVLNVDHPDIKDFIYCKKYIEDMTKTLVQNGIKDSITADLFDPYTLLPYQNANNSVRVTDEFMQAVKNDDWWDLKAVTTGESLERLKAREILRWVADAAWHSADPGMQFDTVTNYWHTCPKAGRINASNPCSEYVHLDNSACNLASINLLKFLRADGSFDVELYKKVIGTFILAQDILIDNSSYPTENITKNARNYRELGLGYANLGALLMTLGLAYDSDRGRAIAGMLTSILTGEAYKMSAELSKAGGPFRGFEKDREGMLGVIQKHYEAAESLVRGINQSGWSEDEHMKQEAINVWKEAFELGGQYGIRNSQATVLAPTGTISFLMDCATTGIEPELALVKYKKLVGGGTLKLVNPHIPSALKNLGYQEREIDAISKYLLETGTIEGAPGLKDEHLSVFDCSFKAVNGQRSIQYMGHIKMMAATQPFISGAISKTVNLPSEATVEEIEKAFVESWKYGLKAVAFYRDGSKTIQPLNTSDKDKELVEKINGHTRFKMPPIRPAMIHKFSVGGHEGYLTVGMYPGTQKVGETFVTIAKEGSTVSGLLDVIATLTSISLQSGVPLKVLVKKFKDVRFEPSGLTSNEEIPFAKSIIDYIFKFLGQNFLKDEEKEEVFGFPAGNHPSPATHQLSTGLVVKPIATLTMTAQNVLPEADTEATVCECGSIMVRAGSCYSCPNCFSTTGVCN</sequence>
<dbReference type="InterPro" id="IPR006142">
    <property type="entry name" value="INTEIN"/>
</dbReference>
<keyword evidence="8" id="KW-0068">Autocatalytic cleavage</keyword>
<dbReference type="InterPro" id="IPR006141">
    <property type="entry name" value="Intein_N"/>
</dbReference>
<evidence type="ECO:0000256" key="10">
    <source>
        <dbReference type="ARBA" id="ARBA00023002"/>
    </source>
</evidence>
<dbReference type="PROSITE" id="PS50819">
    <property type="entry name" value="INTEIN_ENDONUCLEASE"/>
    <property type="match status" value="1"/>
</dbReference>
<dbReference type="InterPro" id="IPR004042">
    <property type="entry name" value="Intein_endonuc_central"/>
</dbReference>
<evidence type="ECO:0000256" key="13">
    <source>
        <dbReference type="ARBA" id="ARBA00025437"/>
    </source>
</evidence>
<evidence type="ECO:0000313" key="19">
    <source>
        <dbReference type="Proteomes" id="UP000178197"/>
    </source>
</evidence>
<evidence type="ECO:0000256" key="7">
    <source>
        <dbReference type="ARBA" id="ARBA00022741"/>
    </source>
</evidence>
<evidence type="ECO:0000256" key="6">
    <source>
        <dbReference type="ARBA" id="ARBA00022634"/>
    </source>
</evidence>
<evidence type="ECO:0000256" key="1">
    <source>
        <dbReference type="ARBA" id="ARBA00001922"/>
    </source>
</evidence>
<evidence type="ECO:0000256" key="8">
    <source>
        <dbReference type="ARBA" id="ARBA00022813"/>
    </source>
</evidence>
<dbReference type="NCBIfam" id="NF005122">
    <property type="entry name" value="PRK06556.1"/>
    <property type="match status" value="1"/>
</dbReference>
<dbReference type="InterPro" id="IPR036844">
    <property type="entry name" value="Hint_dom_sf"/>
</dbReference>
<dbReference type="Gene3D" id="2.170.16.10">
    <property type="entry name" value="Hedgehog/Intein (Hint) domain"/>
    <property type="match status" value="1"/>
</dbReference>
<dbReference type="Gene3D" id="3.20.70.20">
    <property type="match status" value="2"/>
</dbReference>
<dbReference type="EC" id="1.17.4.1" evidence="3 15"/>
<dbReference type="SUPFAM" id="SSF51998">
    <property type="entry name" value="PFL-like glycyl radical enzymes"/>
    <property type="match status" value="1"/>
</dbReference>
<evidence type="ECO:0000256" key="5">
    <source>
        <dbReference type="ARBA" id="ARBA00022628"/>
    </source>
</evidence>
<dbReference type="InterPro" id="IPR024434">
    <property type="entry name" value="TSCPD_dom"/>
</dbReference>
<dbReference type="InterPro" id="IPR027434">
    <property type="entry name" value="Homing_endonucl"/>
</dbReference>
<dbReference type="PANTHER" id="PTHR43371:SF1">
    <property type="entry name" value="RIBONUCLEOSIDE-DIPHOSPHATE REDUCTASE"/>
    <property type="match status" value="1"/>
</dbReference>
<dbReference type="InterPro" id="IPR000788">
    <property type="entry name" value="RNR_lg_C"/>
</dbReference>
<dbReference type="PANTHER" id="PTHR43371">
    <property type="entry name" value="VITAMIN B12-DEPENDENT RIBONUCLEOTIDE REDUCTASE"/>
    <property type="match status" value="1"/>
</dbReference>
<dbReference type="PROSITE" id="PS50817">
    <property type="entry name" value="INTEIN_N_TER"/>
    <property type="match status" value="1"/>
</dbReference>
<dbReference type="CDD" id="cd02888">
    <property type="entry name" value="RNR_II_dimer"/>
    <property type="match status" value="1"/>
</dbReference>
<evidence type="ECO:0000256" key="2">
    <source>
        <dbReference type="ARBA" id="ARBA00007405"/>
    </source>
</evidence>